<dbReference type="Proteomes" id="UP001222325">
    <property type="component" value="Unassembled WGS sequence"/>
</dbReference>
<evidence type="ECO:0000256" key="1">
    <source>
        <dbReference type="SAM" id="MobiDB-lite"/>
    </source>
</evidence>
<protein>
    <submittedName>
        <fullName evidence="2">Uncharacterized protein</fullName>
    </submittedName>
</protein>
<organism evidence="2 3">
    <name type="scientific">Mycena belliarum</name>
    <dbReference type="NCBI Taxonomy" id="1033014"/>
    <lineage>
        <taxon>Eukaryota</taxon>
        <taxon>Fungi</taxon>
        <taxon>Dikarya</taxon>
        <taxon>Basidiomycota</taxon>
        <taxon>Agaricomycotina</taxon>
        <taxon>Agaricomycetes</taxon>
        <taxon>Agaricomycetidae</taxon>
        <taxon>Agaricales</taxon>
        <taxon>Marasmiineae</taxon>
        <taxon>Mycenaceae</taxon>
        <taxon>Mycena</taxon>
    </lineage>
</organism>
<sequence length="218" mass="24731">MQPRICITDSSRIRPPISICSFLARSACVLLFRRSSCFVLLFHNRARKRRRGSRAKRKKNSKGRGAFRKESRRLGKQMREREGLEAEKRLSRNIWTENVVRPESSPLSDPDPPRPTGSHQTNASSAPPGSILQYAIASLKQSRLLVYVYRVYTASESDLPTLLAVCGIATQGSTHTARQPPDRNRRWIGIGVGENNYCASGTWRSYGGCNWDLRWRGR</sequence>
<name>A0AAD6U4H9_9AGAR</name>
<reference evidence="2" key="1">
    <citation type="submission" date="2023-03" db="EMBL/GenBank/DDBJ databases">
        <title>Massive genome expansion in bonnet fungi (Mycena s.s.) driven by repeated elements and novel gene families across ecological guilds.</title>
        <authorList>
            <consortium name="Lawrence Berkeley National Laboratory"/>
            <person name="Harder C.B."/>
            <person name="Miyauchi S."/>
            <person name="Viragh M."/>
            <person name="Kuo A."/>
            <person name="Thoen E."/>
            <person name="Andreopoulos B."/>
            <person name="Lu D."/>
            <person name="Skrede I."/>
            <person name="Drula E."/>
            <person name="Henrissat B."/>
            <person name="Morin E."/>
            <person name="Kohler A."/>
            <person name="Barry K."/>
            <person name="LaButti K."/>
            <person name="Morin E."/>
            <person name="Salamov A."/>
            <person name="Lipzen A."/>
            <person name="Mereny Z."/>
            <person name="Hegedus B."/>
            <person name="Baldrian P."/>
            <person name="Stursova M."/>
            <person name="Weitz H."/>
            <person name="Taylor A."/>
            <person name="Grigoriev I.V."/>
            <person name="Nagy L.G."/>
            <person name="Martin F."/>
            <person name="Kauserud H."/>
        </authorList>
    </citation>
    <scope>NUCLEOTIDE SEQUENCE</scope>
    <source>
        <strain evidence="2">CBHHK173m</strain>
    </source>
</reference>
<evidence type="ECO:0000313" key="2">
    <source>
        <dbReference type="EMBL" id="KAJ7085465.1"/>
    </source>
</evidence>
<feature type="region of interest" description="Disordered" evidence="1">
    <location>
        <begin position="49"/>
        <end position="86"/>
    </location>
</feature>
<evidence type="ECO:0000313" key="3">
    <source>
        <dbReference type="Proteomes" id="UP001222325"/>
    </source>
</evidence>
<feature type="compositionally biased region" description="Basic residues" evidence="1">
    <location>
        <begin position="49"/>
        <end position="66"/>
    </location>
</feature>
<accession>A0AAD6U4H9</accession>
<keyword evidence="3" id="KW-1185">Reference proteome</keyword>
<gene>
    <name evidence="2" type="ORF">B0H15DRAFT_376543</name>
</gene>
<feature type="compositionally biased region" description="Polar residues" evidence="1">
    <location>
        <begin position="117"/>
        <end position="127"/>
    </location>
</feature>
<dbReference type="AlphaFoldDB" id="A0AAD6U4H9"/>
<dbReference type="EMBL" id="JARJCN010000034">
    <property type="protein sequence ID" value="KAJ7085465.1"/>
    <property type="molecule type" value="Genomic_DNA"/>
</dbReference>
<proteinExistence type="predicted"/>
<feature type="region of interest" description="Disordered" evidence="1">
    <location>
        <begin position="101"/>
        <end position="127"/>
    </location>
</feature>
<comment type="caution">
    <text evidence="2">The sequence shown here is derived from an EMBL/GenBank/DDBJ whole genome shotgun (WGS) entry which is preliminary data.</text>
</comment>
<feature type="compositionally biased region" description="Basic and acidic residues" evidence="1">
    <location>
        <begin position="67"/>
        <end position="86"/>
    </location>
</feature>